<evidence type="ECO:0000313" key="3">
    <source>
        <dbReference type="EMBL" id="PWA78590.1"/>
    </source>
</evidence>
<dbReference type="Gene3D" id="3.40.50.10810">
    <property type="entry name" value="Tandem AAA-ATPase domain"/>
    <property type="match status" value="1"/>
</dbReference>
<dbReference type="InterPro" id="IPR027417">
    <property type="entry name" value="P-loop_NTPase"/>
</dbReference>
<evidence type="ECO:0000256" key="1">
    <source>
        <dbReference type="SAM" id="SignalP"/>
    </source>
</evidence>
<feature type="signal peptide" evidence="1">
    <location>
        <begin position="1"/>
        <end position="20"/>
    </location>
</feature>
<keyword evidence="3" id="KW-0347">Helicase</keyword>
<gene>
    <name evidence="3" type="ORF">CTI12_AA212650</name>
</gene>
<keyword evidence="4" id="KW-1185">Reference proteome</keyword>
<dbReference type="SUPFAM" id="SSF52540">
    <property type="entry name" value="P-loop containing nucleoside triphosphate hydrolases"/>
    <property type="match status" value="1"/>
</dbReference>
<proteinExistence type="predicted"/>
<reference evidence="3 4" key="1">
    <citation type="journal article" date="2018" name="Mol. Plant">
        <title>The genome of Artemisia annua provides insight into the evolution of Asteraceae family and artemisinin biosynthesis.</title>
        <authorList>
            <person name="Shen Q."/>
            <person name="Zhang L."/>
            <person name="Liao Z."/>
            <person name="Wang S."/>
            <person name="Yan T."/>
            <person name="Shi P."/>
            <person name="Liu M."/>
            <person name="Fu X."/>
            <person name="Pan Q."/>
            <person name="Wang Y."/>
            <person name="Lv Z."/>
            <person name="Lu X."/>
            <person name="Zhang F."/>
            <person name="Jiang W."/>
            <person name="Ma Y."/>
            <person name="Chen M."/>
            <person name="Hao X."/>
            <person name="Li L."/>
            <person name="Tang Y."/>
            <person name="Lv G."/>
            <person name="Zhou Y."/>
            <person name="Sun X."/>
            <person name="Brodelius P.E."/>
            <person name="Rose J.K.C."/>
            <person name="Tang K."/>
        </authorList>
    </citation>
    <scope>NUCLEOTIDE SEQUENCE [LARGE SCALE GENOMIC DNA]</scope>
    <source>
        <strain evidence="4">cv. Huhao1</strain>
        <tissue evidence="3">Leaf</tissue>
    </source>
</reference>
<dbReference type="EMBL" id="PKPP01001964">
    <property type="protein sequence ID" value="PWA78590.1"/>
    <property type="molecule type" value="Genomic_DNA"/>
</dbReference>
<dbReference type="Pfam" id="PF00176">
    <property type="entry name" value="SNF2-rel_dom"/>
    <property type="match status" value="1"/>
</dbReference>
<comment type="caution">
    <text evidence="3">The sequence shown here is derived from an EMBL/GenBank/DDBJ whole genome shotgun (WGS) entry which is preliminary data.</text>
</comment>
<keyword evidence="3" id="KW-0547">Nucleotide-binding</keyword>
<keyword evidence="3" id="KW-0067">ATP-binding</keyword>
<dbReference type="STRING" id="35608.A0A2U1NYT3"/>
<organism evidence="3 4">
    <name type="scientific">Artemisia annua</name>
    <name type="common">Sweet wormwood</name>
    <dbReference type="NCBI Taxonomy" id="35608"/>
    <lineage>
        <taxon>Eukaryota</taxon>
        <taxon>Viridiplantae</taxon>
        <taxon>Streptophyta</taxon>
        <taxon>Embryophyta</taxon>
        <taxon>Tracheophyta</taxon>
        <taxon>Spermatophyta</taxon>
        <taxon>Magnoliopsida</taxon>
        <taxon>eudicotyledons</taxon>
        <taxon>Gunneridae</taxon>
        <taxon>Pentapetalae</taxon>
        <taxon>asterids</taxon>
        <taxon>campanulids</taxon>
        <taxon>Asterales</taxon>
        <taxon>Asteraceae</taxon>
        <taxon>Asteroideae</taxon>
        <taxon>Anthemideae</taxon>
        <taxon>Artemisiinae</taxon>
        <taxon>Artemisia</taxon>
    </lineage>
</organism>
<dbReference type="InterPro" id="IPR000330">
    <property type="entry name" value="SNF2_N"/>
</dbReference>
<evidence type="ECO:0000259" key="2">
    <source>
        <dbReference type="Pfam" id="PF00176"/>
    </source>
</evidence>
<dbReference type="AlphaFoldDB" id="A0A2U1NYT3"/>
<protein>
    <submittedName>
        <fullName evidence="3">Putative ATP-dependent DNA helicase CHR12</fullName>
    </submittedName>
</protein>
<keyword evidence="3" id="KW-0378">Hydrolase</keyword>
<keyword evidence="1" id="KW-0732">Signal</keyword>
<dbReference type="PANTHER" id="PTHR10799">
    <property type="entry name" value="SNF2/RAD54 HELICASE FAMILY"/>
    <property type="match status" value="1"/>
</dbReference>
<name>A0A2U1NYT3_ARTAN</name>
<accession>A0A2U1NYT3</accession>
<feature type="chain" id="PRO_5015724477" evidence="1">
    <location>
        <begin position="21"/>
        <end position="434"/>
    </location>
</feature>
<sequence>MFLLTVFTIIIEYCMDSVEGLTDHASVTLHLQWHVSILPWRVLAYIRLTEEDTTSSSRIFIKILFQENNSNNSQKREKNSQKPCYKDQYPESQVSINTAANLQIILKRSIFQRTAKAFLADNPHCILDYNARLWDFEVSNTFLAHGSYSLQIDAPYVALLFGGISHETEHRPFLIPSTCSKESLTKETRAAGEQCPTNCKTIQTVSLIAYLMENKVVTRPHLIVAPKAVLRNWINEFSTWAPSSLVDKKYFHSTKLDPLDNIEEWFNGTMPDAEVIMKRLRSDFLIGSAINNNIIKNLPYQLFFDWTSKSPCCCAPQWKTGPHMVHVRYQGVVYYSEILVIDGFRNRSKGSMVDTIARKYQVDIILAKETQVRLFGKPVLNRIWPSRSCGGSPDPVKRKWTALNLDSSILYDMPIQNSRFTMIGGEGKWPKIDR</sequence>
<dbReference type="InterPro" id="IPR038718">
    <property type="entry name" value="SNF2-like_sf"/>
</dbReference>
<feature type="domain" description="SNF2 N-terminal" evidence="2">
    <location>
        <begin position="200"/>
        <end position="253"/>
    </location>
</feature>
<dbReference type="GO" id="GO:0005524">
    <property type="term" value="F:ATP binding"/>
    <property type="evidence" value="ECO:0007669"/>
    <property type="project" value="InterPro"/>
</dbReference>
<dbReference type="Proteomes" id="UP000245207">
    <property type="component" value="Unassembled WGS sequence"/>
</dbReference>
<dbReference type="GO" id="GO:0004386">
    <property type="term" value="F:helicase activity"/>
    <property type="evidence" value="ECO:0007669"/>
    <property type="project" value="UniProtKB-KW"/>
</dbReference>
<dbReference type="OrthoDB" id="1302988at2759"/>
<evidence type="ECO:0000313" key="4">
    <source>
        <dbReference type="Proteomes" id="UP000245207"/>
    </source>
</evidence>